<proteinExistence type="predicted"/>
<dbReference type="GO" id="GO:0003677">
    <property type="term" value="F:DNA binding"/>
    <property type="evidence" value="ECO:0007669"/>
    <property type="project" value="UniProtKB-KW"/>
</dbReference>
<dbReference type="Gene3D" id="1.10.10.10">
    <property type="entry name" value="Winged helix-like DNA-binding domain superfamily/Winged helix DNA-binding domain"/>
    <property type="match status" value="1"/>
</dbReference>
<name>A0A1N7EW45_9EURY</name>
<dbReference type="RefSeq" id="WP_076432892.1">
    <property type="nucleotide sequence ID" value="NZ_FTNO01000007.1"/>
</dbReference>
<dbReference type="SUPFAM" id="SSF46785">
    <property type="entry name" value="Winged helix' DNA-binding domain"/>
    <property type="match status" value="1"/>
</dbReference>
<evidence type="ECO:0000313" key="2">
    <source>
        <dbReference type="Proteomes" id="UP000186914"/>
    </source>
</evidence>
<dbReference type="OrthoDB" id="350804at2157"/>
<dbReference type="Proteomes" id="UP000186914">
    <property type="component" value="Unassembled WGS sequence"/>
</dbReference>
<sequence length="80" mass="9253">MAQEKLTSLDELPPSAKLVYKVLEYESDLTQDQLATETRLPPRTVRYALNELQSCGLIEENLYFADARKRLYSIQTDETQ</sequence>
<keyword evidence="1" id="KW-0238">DNA-binding</keyword>
<dbReference type="InterPro" id="IPR036388">
    <property type="entry name" value="WH-like_DNA-bd_sf"/>
</dbReference>
<accession>A0A1N7EW45</accession>
<gene>
    <name evidence="1" type="ORF">SAMN05421858_4552</name>
</gene>
<organism evidence="1 2">
    <name type="scientific">Haladaptatus litoreus</name>
    <dbReference type="NCBI Taxonomy" id="553468"/>
    <lineage>
        <taxon>Archaea</taxon>
        <taxon>Methanobacteriati</taxon>
        <taxon>Methanobacteriota</taxon>
        <taxon>Stenosarchaea group</taxon>
        <taxon>Halobacteria</taxon>
        <taxon>Halobacteriales</taxon>
        <taxon>Haladaptataceae</taxon>
        <taxon>Haladaptatus</taxon>
    </lineage>
</organism>
<dbReference type="Pfam" id="PF13412">
    <property type="entry name" value="HTH_24"/>
    <property type="match status" value="1"/>
</dbReference>
<keyword evidence="2" id="KW-1185">Reference proteome</keyword>
<evidence type="ECO:0000313" key="1">
    <source>
        <dbReference type="EMBL" id="SIR92272.1"/>
    </source>
</evidence>
<reference evidence="2" key="1">
    <citation type="submission" date="2017-01" db="EMBL/GenBank/DDBJ databases">
        <authorList>
            <person name="Varghese N."/>
            <person name="Submissions S."/>
        </authorList>
    </citation>
    <scope>NUCLEOTIDE SEQUENCE [LARGE SCALE GENOMIC DNA]</scope>
    <source>
        <strain evidence="2">CGMCC 1.7737</strain>
    </source>
</reference>
<protein>
    <submittedName>
        <fullName evidence="1">Winged helix-turn-helix DNA-binding</fullName>
    </submittedName>
</protein>
<dbReference type="InterPro" id="IPR036390">
    <property type="entry name" value="WH_DNA-bd_sf"/>
</dbReference>
<dbReference type="EMBL" id="FTNO01000007">
    <property type="protein sequence ID" value="SIR92272.1"/>
    <property type="molecule type" value="Genomic_DNA"/>
</dbReference>
<dbReference type="AlphaFoldDB" id="A0A1N7EW45"/>